<evidence type="ECO:0000313" key="2">
    <source>
        <dbReference type="Proteomes" id="UP000813462"/>
    </source>
</evidence>
<organism evidence="1 2">
    <name type="scientific">Ziziphus jujuba var. spinosa</name>
    <dbReference type="NCBI Taxonomy" id="714518"/>
    <lineage>
        <taxon>Eukaryota</taxon>
        <taxon>Viridiplantae</taxon>
        <taxon>Streptophyta</taxon>
        <taxon>Embryophyta</taxon>
        <taxon>Tracheophyta</taxon>
        <taxon>Spermatophyta</taxon>
        <taxon>Magnoliopsida</taxon>
        <taxon>eudicotyledons</taxon>
        <taxon>Gunneridae</taxon>
        <taxon>Pentapetalae</taxon>
        <taxon>rosids</taxon>
        <taxon>fabids</taxon>
        <taxon>Rosales</taxon>
        <taxon>Rhamnaceae</taxon>
        <taxon>Paliureae</taxon>
        <taxon>Ziziphus</taxon>
    </lineage>
</organism>
<comment type="caution">
    <text evidence="1">The sequence shown here is derived from an EMBL/GenBank/DDBJ whole genome shotgun (WGS) entry which is preliminary data.</text>
</comment>
<gene>
    <name evidence="1" type="ORF">FEM48_Zijuj05G0112100</name>
</gene>
<reference evidence="1" key="1">
    <citation type="journal article" date="2021" name="Front. Plant Sci.">
        <title>Chromosome-Scale Genome Assembly for Chinese Sour Jujube and Insights Into Its Genome Evolution and Domestication Signature.</title>
        <authorList>
            <person name="Shen L.-Y."/>
            <person name="Luo H."/>
            <person name="Wang X.-L."/>
            <person name="Wang X.-M."/>
            <person name="Qiu X.-J."/>
            <person name="Liu H."/>
            <person name="Zhou S.-S."/>
            <person name="Jia K.-H."/>
            <person name="Nie S."/>
            <person name="Bao Y.-T."/>
            <person name="Zhang R.-G."/>
            <person name="Yun Q.-Z."/>
            <person name="Chai Y.-H."/>
            <person name="Lu J.-Y."/>
            <person name="Li Y."/>
            <person name="Zhao S.-W."/>
            <person name="Mao J.-F."/>
            <person name="Jia S.-G."/>
            <person name="Mao Y.-M."/>
        </authorList>
    </citation>
    <scope>NUCLEOTIDE SEQUENCE</scope>
    <source>
        <strain evidence="1">AT0</strain>
        <tissue evidence="1">Leaf</tissue>
    </source>
</reference>
<protein>
    <recommendedName>
        <fullName evidence="3">Protein FAR1-RELATED SEQUENCE</fullName>
    </recommendedName>
</protein>
<dbReference type="AlphaFoldDB" id="A0A978VEM3"/>
<sequence length="218" mass="24855">MDTTTSIEDKIKPRIAMDFDSLDKLVEYYKFYGKEKGFEIRKRTSSKGDDREVKYITLACPRNNKSNKMYIKKCFKIGSSDKNSRAPVARIIDQDKAIQNAIEIIFQMHAIGGVYGISINMRLLTLVDYLSLEVVDLASDSDDKCNMVMKVIHNLKMKLILYEGINMHAQTISGKENNVSNKNGKVNRTLNFGAYETFSDGANEFYGFLLKFIAKILE</sequence>
<dbReference type="Proteomes" id="UP000813462">
    <property type="component" value="Unassembled WGS sequence"/>
</dbReference>
<name>A0A978VEM3_ZIZJJ</name>
<proteinExistence type="predicted"/>
<evidence type="ECO:0000313" key="1">
    <source>
        <dbReference type="EMBL" id="KAH7528812.1"/>
    </source>
</evidence>
<accession>A0A978VEM3</accession>
<evidence type="ECO:0008006" key="3">
    <source>
        <dbReference type="Google" id="ProtNLM"/>
    </source>
</evidence>
<dbReference type="EMBL" id="JAEACU010000005">
    <property type="protein sequence ID" value="KAH7528812.1"/>
    <property type="molecule type" value="Genomic_DNA"/>
</dbReference>